<dbReference type="Proteomes" id="UP001597532">
    <property type="component" value="Unassembled WGS sequence"/>
</dbReference>
<name>A0ABW5VFL4_9FLAO</name>
<keyword evidence="2" id="KW-1185">Reference proteome</keyword>
<organism evidence="1 2">
    <name type="scientific">Arenibacter antarcticus</name>
    <dbReference type="NCBI Taxonomy" id="2040469"/>
    <lineage>
        <taxon>Bacteria</taxon>
        <taxon>Pseudomonadati</taxon>
        <taxon>Bacteroidota</taxon>
        <taxon>Flavobacteriia</taxon>
        <taxon>Flavobacteriales</taxon>
        <taxon>Flavobacteriaceae</taxon>
        <taxon>Arenibacter</taxon>
    </lineage>
</organism>
<dbReference type="EMBL" id="JBHUOK010000030">
    <property type="protein sequence ID" value="MFD2790467.1"/>
    <property type="molecule type" value="Genomic_DNA"/>
</dbReference>
<comment type="caution">
    <text evidence="1">The sequence shown here is derived from an EMBL/GenBank/DDBJ whole genome shotgun (WGS) entry which is preliminary data.</text>
</comment>
<sequence length="70" mass="7880">MIFQGTPRSLQGISYMDGKRERAKSKVGAPNTIFAIHLKDRKAGPPERNGQAYLPEYYKNRTGSKRKVLG</sequence>
<evidence type="ECO:0000313" key="1">
    <source>
        <dbReference type="EMBL" id="MFD2790467.1"/>
    </source>
</evidence>
<protein>
    <submittedName>
        <fullName evidence="1">Uncharacterized protein</fullName>
    </submittedName>
</protein>
<reference evidence="2" key="1">
    <citation type="journal article" date="2019" name="Int. J. Syst. Evol. Microbiol.">
        <title>The Global Catalogue of Microorganisms (GCM) 10K type strain sequencing project: providing services to taxonomists for standard genome sequencing and annotation.</title>
        <authorList>
            <consortium name="The Broad Institute Genomics Platform"/>
            <consortium name="The Broad Institute Genome Sequencing Center for Infectious Disease"/>
            <person name="Wu L."/>
            <person name="Ma J."/>
        </authorList>
    </citation>
    <scope>NUCLEOTIDE SEQUENCE [LARGE SCALE GENOMIC DNA]</scope>
    <source>
        <strain evidence="2">KCTC 52924</strain>
    </source>
</reference>
<gene>
    <name evidence="1" type="ORF">ACFS1K_11905</name>
</gene>
<accession>A0ABW5VFL4</accession>
<proteinExistence type="predicted"/>
<evidence type="ECO:0000313" key="2">
    <source>
        <dbReference type="Proteomes" id="UP001597532"/>
    </source>
</evidence>